<evidence type="ECO:0000313" key="2">
    <source>
        <dbReference type="Proteomes" id="UP000799770"/>
    </source>
</evidence>
<proteinExistence type="predicted"/>
<gene>
    <name evidence="1" type="ORF">BDV96DRAFT_692888</name>
</gene>
<dbReference type="AlphaFoldDB" id="A0A6A5YNE1"/>
<keyword evidence="2" id="KW-1185">Reference proteome</keyword>
<name>A0A6A5YNE1_9PLEO</name>
<evidence type="ECO:0000313" key="1">
    <source>
        <dbReference type="EMBL" id="KAF2108224.1"/>
    </source>
</evidence>
<dbReference type="EMBL" id="ML977349">
    <property type="protein sequence ID" value="KAF2108224.1"/>
    <property type="molecule type" value="Genomic_DNA"/>
</dbReference>
<organism evidence="1 2">
    <name type="scientific">Lophiotrema nucula</name>
    <dbReference type="NCBI Taxonomy" id="690887"/>
    <lineage>
        <taxon>Eukaryota</taxon>
        <taxon>Fungi</taxon>
        <taxon>Dikarya</taxon>
        <taxon>Ascomycota</taxon>
        <taxon>Pezizomycotina</taxon>
        <taxon>Dothideomycetes</taxon>
        <taxon>Pleosporomycetidae</taxon>
        <taxon>Pleosporales</taxon>
        <taxon>Lophiotremataceae</taxon>
        <taxon>Lophiotrema</taxon>
    </lineage>
</organism>
<reference evidence="1" key="1">
    <citation type="journal article" date="2020" name="Stud. Mycol.">
        <title>101 Dothideomycetes genomes: a test case for predicting lifestyles and emergence of pathogens.</title>
        <authorList>
            <person name="Haridas S."/>
            <person name="Albert R."/>
            <person name="Binder M."/>
            <person name="Bloem J."/>
            <person name="Labutti K."/>
            <person name="Salamov A."/>
            <person name="Andreopoulos B."/>
            <person name="Baker S."/>
            <person name="Barry K."/>
            <person name="Bills G."/>
            <person name="Bluhm B."/>
            <person name="Cannon C."/>
            <person name="Castanera R."/>
            <person name="Culley D."/>
            <person name="Daum C."/>
            <person name="Ezra D."/>
            <person name="Gonzalez J."/>
            <person name="Henrissat B."/>
            <person name="Kuo A."/>
            <person name="Liang C."/>
            <person name="Lipzen A."/>
            <person name="Lutzoni F."/>
            <person name="Magnuson J."/>
            <person name="Mondo S."/>
            <person name="Nolan M."/>
            <person name="Ohm R."/>
            <person name="Pangilinan J."/>
            <person name="Park H.-J."/>
            <person name="Ramirez L."/>
            <person name="Alfaro M."/>
            <person name="Sun H."/>
            <person name="Tritt A."/>
            <person name="Yoshinaga Y."/>
            <person name="Zwiers L.-H."/>
            <person name="Turgeon B."/>
            <person name="Goodwin S."/>
            <person name="Spatafora J."/>
            <person name="Crous P."/>
            <person name="Grigoriev I."/>
        </authorList>
    </citation>
    <scope>NUCLEOTIDE SEQUENCE</scope>
    <source>
        <strain evidence="1">CBS 627.86</strain>
    </source>
</reference>
<dbReference type="Proteomes" id="UP000799770">
    <property type="component" value="Unassembled WGS sequence"/>
</dbReference>
<accession>A0A6A5YNE1</accession>
<protein>
    <submittedName>
        <fullName evidence="1">Uncharacterized protein</fullName>
    </submittedName>
</protein>
<sequence>MSEASDYLPPRTSRCTHTKRFYNLLYSSYSSKMKPKMSSLSPESHSKFRRWSFLFLAVYSILILPCHADDDDPIPTLDPADFPDNIKNIKPSNPDMHYVPRDPPKPSEFEAIVFYDNNRCTDEGSAIAVHQTEFDDKYCATNPKADSGMSHYVDLEDAGAGFIVKNGQLNGCQLHWYTGEGCADDTHAGFMVSLELEDGCNHPRDEKSQSISELRSFAYVCEGSDVI</sequence>